<organism evidence="1 2">
    <name type="scientific">Glomus cerebriforme</name>
    <dbReference type="NCBI Taxonomy" id="658196"/>
    <lineage>
        <taxon>Eukaryota</taxon>
        <taxon>Fungi</taxon>
        <taxon>Fungi incertae sedis</taxon>
        <taxon>Mucoromycota</taxon>
        <taxon>Glomeromycotina</taxon>
        <taxon>Glomeromycetes</taxon>
        <taxon>Glomerales</taxon>
        <taxon>Glomeraceae</taxon>
        <taxon>Glomus</taxon>
    </lineage>
</organism>
<gene>
    <name evidence="1" type="ORF">C1645_763710</name>
</gene>
<dbReference type="AlphaFoldDB" id="A0A397TDG3"/>
<evidence type="ECO:0000313" key="2">
    <source>
        <dbReference type="Proteomes" id="UP000265703"/>
    </source>
</evidence>
<keyword evidence="2" id="KW-1185">Reference proteome</keyword>
<proteinExistence type="predicted"/>
<sequence length="188" mass="22423">MEDKSATLMVNNSVFVEGCAVAAAAALNYNYIQMKEIENFIHRLEDKRYSKLEELVEVPSKVREQAECLQREVAQLHKEIKRIEFNIVSKKSETKVLVWFERSNDIVDKQYILDLENSQDEQVRMMWNEIEAKRLEGEMKFKESRELMKSGARKVREVIKKEIAEIDLMTENKKQLYSFYEQQSMIWW</sequence>
<dbReference type="OrthoDB" id="2349442at2759"/>
<name>A0A397TDG3_9GLOM</name>
<dbReference type="Proteomes" id="UP000265703">
    <property type="component" value="Unassembled WGS sequence"/>
</dbReference>
<protein>
    <submittedName>
        <fullName evidence="1">Uncharacterized protein</fullName>
    </submittedName>
</protein>
<comment type="caution">
    <text evidence="1">The sequence shown here is derived from an EMBL/GenBank/DDBJ whole genome shotgun (WGS) entry which is preliminary data.</text>
</comment>
<evidence type="ECO:0000313" key="1">
    <source>
        <dbReference type="EMBL" id="RIA92944.1"/>
    </source>
</evidence>
<reference evidence="1 2" key="1">
    <citation type="submission" date="2018-06" db="EMBL/GenBank/DDBJ databases">
        <title>Comparative genomics reveals the genomic features of Rhizophagus irregularis, R. cerebriforme, R. diaphanum and Gigaspora rosea, and their symbiotic lifestyle signature.</title>
        <authorList>
            <person name="Morin E."/>
            <person name="San Clemente H."/>
            <person name="Chen E.C.H."/>
            <person name="De La Providencia I."/>
            <person name="Hainaut M."/>
            <person name="Kuo A."/>
            <person name="Kohler A."/>
            <person name="Murat C."/>
            <person name="Tang N."/>
            <person name="Roy S."/>
            <person name="Loubradou J."/>
            <person name="Henrissat B."/>
            <person name="Grigoriev I.V."/>
            <person name="Corradi N."/>
            <person name="Roux C."/>
            <person name="Martin F.M."/>
        </authorList>
    </citation>
    <scope>NUCLEOTIDE SEQUENCE [LARGE SCALE GENOMIC DNA]</scope>
    <source>
        <strain evidence="1 2">DAOM 227022</strain>
    </source>
</reference>
<accession>A0A397TDG3</accession>
<dbReference type="EMBL" id="QKYT01000114">
    <property type="protein sequence ID" value="RIA92944.1"/>
    <property type="molecule type" value="Genomic_DNA"/>
</dbReference>